<keyword evidence="2" id="KW-1185">Reference proteome</keyword>
<protein>
    <submittedName>
        <fullName evidence="1">Uncharacterized protein</fullName>
    </submittedName>
</protein>
<evidence type="ECO:0000313" key="2">
    <source>
        <dbReference type="Proteomes" id="UP000281474"/>
    </source>
</evidence>
<proteinExistence type="predicted"/>
<dbReference type="EMBL" id="QZEI01000040">
    <property type="protein sequence ID" value="RLV59244.1"/>
    <property type="molecule type" value="Genomic_DNA"/>
</dbReference>
<dbReference type="RefSeq" id="WP_121839480.1">
    <property type="nucleotide sequence ID" value="NZ_ML014789.1"/>
</dbReference>
<name>A0A3L8PVA0_9GAMM</name>
<reference evidence="1 2" key="1">
    <citation type="submission" date="2018-09" db="EMBL/GenBank/DDBJ databases">
        <title>Phylogeny of the Shewanellaceae, and recommendation for two new genera, Pseudoshewanella and Parashewanella.</title>
        <authorList>
            <person name="Wang G."/>
        </authorList>
    </citation>
    <scope>NUCLEOTIDE SEQUENCE [LARGE SCALE GENOMIC DNA]</scope>
    <source>
        <strain evidence="1 2">C51</strain>
    </source>
</reference>
<comment type="caution">
    <text evidence="1">The sequence shown here is derived from an EMBL/GenBank/DDBJ whole genome shotgun (WGS) entry which is preliminary data.</text>
</comment>
<dbReference type="Proteomes" id="UP000281474">
    <property type="component" value="Unassembled WGS sequence"/>
</dbReference>
<accession>A0A3L8PVA0</accession>
<sequence>MSTLQMRLGSNSGLINAESISVLESTEIGFIHFDSRVFKIWVTNETTVSEAIEIFVKQHPTHCTLNEKTDDKKLLLAFEGQRGLRGTIAADRFDIKNLKVLSVIPDTHSIYKQEVEKAFYFTYGTDITDSLQRQAKLSKRVCVIA</sequence>
<organism evidence="1 2">
    <name type="scientific">Parashewanella curva</name>
    <dbReference type="NCBI Taxonomy" id="2338552"/>
    <lineage>
        <taxon>Bacteria</taxon>
        <taxon>Pseudomonadati</taxon>
        <taxon>Pseudomonadota</taxon>
        <taxon>Gammaproteobacteria</taxon>
        <taxon>Alteromonadales</taxon>
        <taxon>Shewanellaceae</taxon>
        <taxon>Parashewanella</taxon>
    </lineage>
</organism>
<evidence type="ECO:0000313" key="1">
    <source>
        <dbReference type="EMBL" id="RLV59244.1"/>
    </source>
</evidence>
<gene>
    <name evidence="1" type="ORF">D5018_13260</name>
</gene>
<dbReference type="AlphaFoldDB" id="A0A3L8PVA0"/>
<dbReference type="OrthoDB" id="9860997at2"/>